<accession>A0A315VL68</accession>
<dbReference type="EMBL" id="NHOQ01001578">
    <property type="protein sequence ID" value="PWA23704.1"/>
    <property type="molecule type" value="Genomic_DNA"/>
</dbReference>
<protein>
    <recommendedName>
        <fullName evidence="2">Fibroblast growth factor</fullName>
        <shortName evidence="2">FGF</shortName>
    </recommendedName>
</protein>
<evidence type="ECO:0000313" key="4">
    <source>
        <dbReference type="EMBL" id="PWA23704.1"/>
    </source>
</evidence>
<dbReference type="Proteomes" id="UP000250572">
    <property type="component" value="Unassembled WGS sequence"/>
</dbReference>
<sequence>DPLRKVQVEGGIGSAPRSSSTTQTVDHRRPSHPSRPLPVTHPLSPAEPHCPLRMMADEDVFAAEERAFDVGRTLPDYRRLTRLYCMNGGYHLQILADGTVRGERDERDDHIVLKLVAVARGVVVIQGTAAGRYLAMSAQGRLYGSVSIHSYVSLTDECYFLERLEENNYNTYKSQKYQGSSWYVGLKKNGRPKLGPRTHIGQQAIFFLPRRL</sequence>
<dbReference type="PRINTS" id="PR00263">
    <property type="entry name" value="HBGFFGF"/>
</dbReference>
<name>A0A315VL68_GAMAF</name>
<dbReference type="InterPro" id="IPR008996">
    <property type="entry name" value="IL1/FGF"/>
</dbReference>
<dbReference type="Pfam" id="PF00167">
    <property type="entry name" value="FGF"/>
    <property type="match status" value="1"/>
</dbReference>
<evidence type="ECO:0000313" key="5">
    <source>
        <dbReference type="Proteomes" id="UP000250572"/>
    </source>
</evidence>
<proteinExistence type="inferred from homology"/>
<dbReference type="PANTHER" id="PTHR11486">
    <property type="entry name" value="FIBROBLAST GROWTH FACTOR"/>
    <property type="match status" value="1"/>
</dbReference>
<dbReference type="InterPro" id="IPR002209">
    <property type="entry name" value="Fibroblast_GF_fam"/>
</dbReference>
<feature type="non-terminal residue" evidence="4">
    <location>
        <position position="1"/>
    </location>
</feature>
<feature type="region of interest" description="Disordered" evidence="3">
    <location>
        <begin position="1"/>
        <end position="47"/>
    </location>
</feature>
<dbReference type="AlphaFoldDB" id="A0A315VL68"/>
<keyword evidence="5" id="KW-1185">Reference proteome</keyword>
<feature type="non-terminal residue" evidence="4">
    <location>
        <position position="212"/>
    </location>
</feature>
<dbReference type="STRING" id="33528.ENSGAFP00000011479"/>
<reference evidence="4 5" key="1">
    <citation type="journal article" date="2018" name="G3 (Bethesda)">
        <title>A High-Quality Reference Genome for the Invasive Mosquitofish Gambusia affinis Using a Chicago Library.</title>
        <authorList>
            <person name="Hoffberg S.L."/>
            <person name="Troendle N.J."/>
            <person name="Glenn T.C."/>
            <person name="Mahmud O."/>
            <person name="Louha S."/>
            <person name="Chalopin D."/>
            <person name="Bennetzen J.L."/>
            <person name="Mauricio R."/>
        </authorList>
    </citation>
    <scope>NUCLEOTIDE SEQUENCE [LARGE SCALE GENOMIC DNA]</scope>
    <source>
        <strain evidence="4">NE01/NJP1002.9</strain>
        <tissue evidence="4">Muscle</tissue>
    </source>
</reference>
<organism evidence="4 5">
    <name type="scientific">Gambusia affinis</name>
    <name type="common">Western mosquitofish</name>
    <name type="synonym">Heterandria affinis</name>
    <dbReference type="NCBI Taxonomy" id="33528"/>
    <lineage>
        <taxon>Eukaryota</taxon>
        <taxon>Metazoa</taxon>
        <taxon>Chordata</taxon>
        <taxon>Craniata</taxon>
        <taxon>Vertebrata</taxon>
        <taxon>Euteleostomi</taxon>
        <taxon>Actinopterygii</taxon>
        <taxon>Neopterygii</taxon>
        <taxon>Teleostei</taxon>
        <taxon>Neoteleostei</taxon>
        <taxon>Acanthomorphata</taxon>
        <taxon>Ovalentaria</taxon>
        <taxon>Atherinomorphae</taxon>
        <taxon>Cyprinodontiformes</taxon>
        <taxon>Poeciliidae</taxon>
        <taxon>Poeciliinae</taxon>
        <taxon>Gambusia</taxon>
    </lineage>
</organism>
<comment type="caution">
    <text evidence="4">The sequence shown here is derived from an EMBL/GenBank/DDBJ whole genome shotgun (WGS) entry which is preliminary data.</text>
</comment>
<dbReference type="SMART" id="SM00442">
    <property type="entry name" value="FGF"/>
    <property type="match status" value="1"/>
</dbReference>
<gene>
    <name evidence="4" type="ORF">CCH79_00006006</name>
</gene>
<evidence type="ECO:0000256" key="1">
    <source>
        <dbReference type="ARBA" id="ARBA00007936"/>
    </source>
</evidence>
<evidence type="ECO:0000256" key="3">
    <source>
        <dbReference type="SAM" id="MobiDB-lite"/>
    </source>
</evidence>
<dbReference type="GO" id="GO:0008083">
    <property type="term" value="F:growth factor activity"/>
    <property type="evidence" value="ECO:0007669"/>
    <property type="project" value="InterPro"/>
</dbReference>
<evidence type="ECO:0000256" key="2">
    <source>
        <dbReference type="RuleBase" id="RU049442"/>
    </source>
</evidence>
<dbReference type="Gene3D" id="2.80.10.50">
    <property type="match status" value="1"/>
</dbReference>
<dbReference type="PRINTS" id="PR00262">
    <property type="entry name" value="IL1HBGF"/>
</dbReference>
<comment type="similarity">
    <text evidence="1 2">Belongs to the heparin-binding growth factors family.</text>
</comment>
<dbReference type="SUPFAM" id="SSF50353">
    <property type="entry name" value="Cytokine"/>
    <property type="match status" value="1"/>
</dbReference>